<gene>
    <name evidence="2" type="ORF">BO71DRAFT_434825</name>
</gene>
<reference evidence="2 3" key="1">
    <citation type="submission" date="2018-02" db="EMBL/GenBank/DDBJ databases">
        <title>The genomes of Aspergillus section Nigri reveals drivers in fungal speciation.</title>
        <authorList>
            <consortium name="DOE Joint Genome Institute"/>
            <person name="Vesth T.C."/>
            <person name="Nybo J."/>
            <person name="Theobald S."/>
            <person name="Brandl J."/>
            <person name="Frisvad J.C."/>
            <person name="Nielsen K.F."/>
            <person name="Lyhne E.K."/>
            <person name="Kogle M.E."/>
            <person name="Kuo A."/>
            <person name="Riley R."/>
            <person name="Clum A."/>
            <person name="Nolan M."/>
            <person name="Lipzen A."/>
            <person name="Salamov A."/>
            <person name="Henrissat B."/>
            <person name="Wiebenga A."/>
            <person name="De vries R.P."/>
            <person name="Grigoriev I.V."/>
            <person name="Mortensen U.H."/>
            <person name="Andersen M.R."/>
            <person name="Baker S.E."/>
        </authorList>
    </citation>
    <scope>NUCLEOTIDE SEQUENCE [LARGE SCALE GENOMIC DNA]</scope>
    <source>
        <strain evidence="2 3">CBS 707.79</strain>
    </source>
</reference>
<sequence length="156" mass="17099">MQSRNQAMHRPLDRAINYGGRDGLERHREAKATRKAAGGDPEATRMTSGLYSVSTIDFSRGSACTSGLQTRQLPPHPSHAAPPSLRSVRSIHSPSLGRTGWIVAGCTAVSQRRSLWTVANRRQECGRGMRSAHKHSYTKRYREGNSSSGKSLPPPH</sequence>
<evidence type="ECO:0000313" key="3">
    <source>
        <dbReference type="Proteomes" id="UP000247810"/>
    </source>
</evidence>
<feature type="compositionally biased region" description="Basic and acidic residues" evidence="1">
    <location>
        <begin position="22"/>
        <end position="32"/>
    </location>
</feature>
<proteinExistence type="predicted"/>
<dbReference type="EMBL" id="KZ826031">
    <property type="protein sequence ID" value="PYH89398.1"/>
    <property type="molecule type" value="Genomic_DNA"/>
</dbReference>
<feature type="region of interest" description="Disordered" evidence="1">
    <location>
        <begin position="1"/>
        <end position="46"/>
    </location>
</feature>
<keyword evidence="3" id="KW-1185">Reference proteome</keyword>
<dbReference type="VEuPathDB" id="FungiDB:BO71DRAFT_434825"/>
<dbReference type="Proteomes" id="UP000247810">
    <property type="component" value="Unassembled WGS sequence"/>
</dbReference>
<feature type="compositionally biased region" description="Polar residues" evidence="1">
    <location>
        <begin position="63"/>
        <end position="72"/>
    </location>
</feature>
<feature type="region of interest" description="Disordered" evidence="1">
    <location>
        <begin position="121"/>
        <end position="156"/>
    </location>
</feature>
<organism evidence="2 3">
    <name type="scientific">Aspergillus ellipticus CBS 707.79</name>
    <dbReference type="NCBI Taxonomy" id="1448320"/>
    <lineage>
        <taxon>Eukaryota</taxon>
        <taxon>Fungi</taxon>
        <taxon>Dikarya</taxon>
        <taxon>Ascomycota</taxon>
        <taxon>Pezizomycotina</taxon>
        <taxon>Eurotiomycetes</taxon>
        <taxon>Eurotiomycetidae</taxon>
        <taxon>Eurotiales</taxon>
        <taxon>Aspergillaceae</taxon>
        <taxon>Aspergillus</taxon>
        <taxon>Aspergillus subgen. Circumdati</taxon>
    </lineage>
</organism>
<dbReference type="AlphaFoldDB" id="A0A319DMS3"/>
<feature type="region of interest" description="Disordered" evidence="1">
    <location>
        <begin position="63"/>
        <end position="92"/>
    </location>
</feature>
<feature type="compositionally biased region" description="Basic residues" evidence="1">
    <location>
        <begin position="130"/>
        <end position="139"/>
    </location>
</feature>
<name>A0A319DMS3_9EURO</name>
<evidence type="ECO:0000256" key="1">
    <source>
        <dbReference type="SAM" id="MobiDB-lite"/>
    </source>
</evidence>
<accession>A0A319DMS3</accession>
<protein>
    <submittedName>
        <fullName evidence="2">Uncharacterized protein</fullName>
    </submittedName>
</protein>
<evidence type="ECO:0000313" key="2">
    <source>
        <dbReference type="EMBL" id="PYH89398.1"/>
    </source>
</evidence>